<sequence length="162" mass="17677">MAEEAPKALDSLDIARLLQLLPHRYPFLLVDRIIEIDGDNSAIGIKNVTINEPHFQGHFPDRPVMPGVLIIEAMAQTAGAICIHNAGAKTPNVVYFMTIDDAKFRKPVLPGDRLELHVKKLKQRGGIWKFACEAIVDGAKVAEAVISALMTPKDEEAETAAA</sequence>
<dbReference type="RefSeq" id="WP_345100330.1">
    <property type="nucleotide sequence ID" value="NZ_BAABGS010000074.1"/>
</dbReference>
<organism evidence="10 11">
    <name type="scientific">Chelativorans composti</name>
    <dbReference type="NCBI Taxonomy" id="768533"/>
    <lineage>
        <taxon>Bacteria</taxon>
        <taxon>Pseudomonadati</taxon>
        <taxon>Pseudomonadota</taxon>
        <taxon>Alphaproteobacteria</taxon>
        <taxon>Hyphomicrobiales</taxon>
        <taxon>Phyllobacteriaceae</taxon>
        <taxon>Chelativorans</taxon>
    </lineage>
</organism>
<feature type="active site" evidence="9">
    <location>
        <position position="58"/>
    </location>
</feature>
<evidence type="ECO:0000313" key="10">
    <source>
        <dbReference type="EMBL" id="MFD2259004.1"/>
    </source>
</evidence>
<keyword evidence="5 9" id="KW-0441">Lipid A biosynthesis</keyword>
<dbReference type="Gene3D" id="3.10.129.10">
    <property type="entry name" value="Hotdog Thioesterase"/>
    <property type="match status" value="1"/>
</dbReference>
<evidence type="ECO:0000256" key="7">
    <source>
        <dbReference type="ARBA" id="ARBA00023239"/>
    </source>
</evidence>
<keyword evidence="4 9" id="KW-0444">Lipid biosynthesis</keyword>
<keyword evidence="6 9" id="KW-0443">Lipid metabolism</keyword>
<evidence type="ECO:0000256" key="2">
    <source>
        <dbReference type="ARBA" id="ARBA00009174"/>
    </source>
</evidence>
<dbReference type="NCBIfam" id="NF000582">
    <property type="entry name" value="PRK00006.1"/>
    <property type="match status" value="1"/>
</dbReference>
<dbReference type="InterPro" id="IPR029069">
    <property type="entry name" value="HotDog_dom_sf"/>
</dbReference>
<dbReference type="Proteomes" id="UP001597373">
    <property type="component" value="Unassembled WGS sequence"/>
</dbReference>
<proteinExistence type="inferred from homology"/>
<dbReference type="GO" id="GO:0019171">
    <property type="term" value="F:(3R)-hydroxyacyl-[acyl-carrier-protein] dehydratase activity"/>
    <property type="evidence" value="ECO:0007669"/>
    <property type="project" value="UniProtKB-EC"/>
</dbReference>
<dbReference type="PANTHER" id="PTHR30272">
    <property type="entry name" value="3-HYDROXYACYL-[ACYL-CARRIER-PROTEIN] DEHYDRATASE"/>
    <property type="match status" value="1"/>
</dbReference>
<comment type="subcellular location">
    <subcellularLocation>
        <location evidence="1 9">Cytoplasm</location>
    </subcellularLocation>
</comment>
<keyword evidence="11" id="KW-1185">Reference proteome</keyword>
<evidence type="ECO:0000256" key="9">
    <source>
        <dbReference type="HAMAP-Rule" id="MF_00406"/>
    </source>
</evidence>
<comment type="caution">
    <text evidence="10">The sequence shown here is derived from an EMBL/GenBank/DDBJ whole genome shotgun (WGS) entry which is preliminary data.</text>
</comment>
<dbReference type="Pfam" id="PF07977">
    <property type="entry name" value="FabA"/>
    <property type="match status" value="1"/>
</dbReference>
<comment type="function">
    <text evidence="8 9">Involved in unsaturated fatty acids biosynthesis. Catalyzes the dehydration of short chain beta-hydroxyacyl-ACPs and long chain saturated and unsaturated beta-hydroxyacyl-ACPs.</text>
</comment>
<reference evidence="11" key="1">
    <citation type="journal article" date="2019" name="Int. J. Syst. Evol. Microbiol.">
        <title>The Global Catalogue of Microorganisms (GCM) 10K type strain sequencing project: providing services to taxonomists for standard genome sequencing and annotation.</title>
        <authorList>
            <consortium name="The Broad Institute Genomics Platform"/>
            <consortium name="The Broad Institute Genome Sequencing Center for Infectious Disease"/>
            <person name="Wu L."/>
            <person name="Ma J."/>
        </authorList>
    </citation>
    <scope>NUCLEOTIDE SEQUENCE [LARGE SCALE GENOMIC DNA]</scope>
    <source>
        <strain evidence="11">KCTC 23707</strain>
    </source>
</reference>
<dbReference type="InterPro" id="IPR013114">
    <property type="entry name" value="FabA_FabZ"/>
</dbReference>
<accession>A0ABW5DGF1</accession>
<evidence type="ECO:0000313" key="11">
    <source>
        <dbReference type="Proteomes" id="UP001597373"/>
    </source>
</evidence>
<dbReference type="SUPFAM" id="SSF54637">
    <property type="entry name" value="Thioesterase/thiol ester dehydrase-isomerase"/>
    <property type="match status" value="1"/>
</dbReference>
<name>A0ABW5DGF1_9HYPH</name>
<protein>
    <recommendedName>
        <fullName evidence="9">3-hydroxyacyl-[acyl-carrier-protein] dehydratase FabZ</fullName>
        <ecNumber evidence="9">4.2.1.59</ecNumber>
    </recommendedName>
    <alternativeName>
        <fullName evidence="9">(3R)-hydroxymyristoyl-[acyl-carrier-protein] dehydratase</fullName>
        <shortName evidence="9">(3R)-hydroxymyristoyl-ACP dehydrase</shortName>
    </alternativeName>
    <alternativeName>
        <fullName evidence="9">Beta-hydroxyacyl-ACP dehydratase</fullName>
    </alternativeName>
</protein>
<comment type="catalytic activity">
    <reaction evidence="9">
        <text>a (3R)-hydroxyacyl-[ACP] = a (2E)-enoyl-[ACP] + H2O</text>
        <dbReference type="Rhea" id="RHEA:13097"/>
        <dbReference type="Rhea" id="RHEA-COMP:9925"/>
        <dbReference type="Rhea" id="RHEA-COMP:9945"/>
        <dbReference type="ChEBI" id="CHEBI:15377"/>
        <dbReference type="ChEBI" id="CHEBI:78784"/>
        <dbReference type="ChEBI" id="CHEBI:78827"/>
        <dbReference type="EC" id="4.2.1.59"/>
    </reaction>
</comment>
<dbReference type="NCBIfam" id="TIGR01750">
    <property type="entry name" value="fabZ"/>
    <property type="match status" value="1"/>
</dbReference>
<evidence type="ECO:0000256" key="4">
    <source>
        <dbReference type="ARBA" id="ARBA00022516"/>
    </source>
</evidence>
<evidence type="ECO:0000256" key="8">
    <source>
        <dbReference type="ARBA" id="ARBA00025049"/>
    </source>
</evidence>
<evidence type="ECO:0000256" key="5">
    <source>
        <dbReference type="ARBA" id="ARBA00022556"/>
    </source>
</evidence>
<dbReference type="HAMAP" id="MF_00406">
    <property type="entry name" value="FabZ"/>
    <property type="match status" value="1"/>
</dbReference>
<evidence type="ECO:0000256" key="1">
    <source>
        <dbReference type="ARBA" id="ARBA00004496"/>
    </source>
</evidence>
<gene>
    <name evidence="9 10" type="primary">fabZ</name>
    <name evidence="10" type="ORF">ACFSMZ_04410</name>
</gene>
<keyword evidence="7 9" id="KW-0456">Lyase</keyword>
<evidence type="ECO:0000256" key="6">
    <source>
        <dbReference type="ARBA" id="ARBA00023098"/>
    </source>
</evidence>
<comment type="similarity">
    <text evidence="2 9">Belongs to the thioester dehydratase family. FabZ subfamily.</text>
</comment>
<dbReference type="CDD" id="cd01288">
    <property type="entry name" value="FabZ"/>
    <property type="match status" value="1"/>
</dbReference>
<evidence type="ECO:0000256" key="3">
    <source>
        <dbReference type="ARBA" id="ARBA00022490"/>
    </source>
</evidence>
<dbReference type="PANTHER" id="PTHR30272:SF1">
    <property type="entry name" value="3-HYDROXYACYL-[ACYL-CARRIER-PROTEIN] DEHYDRATASE"/>
    <property type="match status" value="1"/>
</dbReference>
<keyword evidence="3 9" id="KW-0963">Cytoplasm</keyword>
<dbReference type="EMBL" id="JBHUIR010000017">
    <property type="protein sequence ID" value="MFD2259004.1"/>
    <property type="molecule type" value="Genomic_DNA"/>
</dbReference>
<dbReference type="EC" id="4.2.1.59" evidence="9"/>
<dbReference type="InterPro" id="IPR010084">
    <property type="entry name" value="FabZ"/>
</dbReference>